<protein>
    <recommendedName>
        <fullName evidence="4">N-acetylglucosamine-induced protein 1</fullName>
    </recommendedName>
</protein>
<dbReference type="VEuPathDB" id="FungiDB:TRICI_006903"/>
<reference evidence="2" key="1">
    <citation type="journal article" date="2019" name="G3 (Bethesda)">
        <title>Genome Assemblies of Two Rare Opportunistic Yeast Pathogens: Diutina rugosa (syn. Candida rugosa) and Trichomonascus ciferrii (syn. Candida ciferrii).</title>
        <authorList>
            <person name="Mixao V."/>
            <person name="Saus E."/>
            <person name="Hansen A.P."/>
            <person name="Lass-Florl C."/>
            <person name="Gabaldon T."/>
        </authorList>
    </citation>
    <scope>NUCLEOTIDE SEQUENCE</scope>
    <source>
        <strain evidence="2">CBS 4856</strain>
    </source>
</reference>
<dbReference type="GO" id="GO:0005737">
    <property type="term" value="C:cytoplasm"/>
    <property type="evidence" value="ECO:0007669"/>
    <property type="project" value="TreeGrafter"/>
</dbReference>
<dbReference type="GO" id="GO:0006044">
    <property type="term" value="P:N-acetylglucosamine metabolic process"/>
    <property type="evidence" value="ECO:0007669"/>
    <property type="project" value="TreeGrafter"/>
</dbReference>
<evidence type="ECO:0000256" key="1">
    <source>
        <dbReference type="SAM" id="MobiDB-lite"/>
    </source>
</evidence>
<dbReference type="Proteomes" id="UP000761534">
    <property type="component" value="Unassembled WGS sequence"/>
</dbReference>
<accession>A0A642UBH7</accession>
<dbReference type="InterPro" id="IPR022036">
    <property type="entry name" value="DUF3605"/>
</dbReference>
<organism evidence="2 3">
    <name type="scientific">Trichomonascus ciferrii</name>
    <dbReference type="NCBI Taxonomy" id="44093"/>
    <lineage>
        <taxon>Eukaryota</taxon>
        <taxon>Fungi</taxon>
        <taxon>Dikarya</taxon>
        <taxon>Ascomycota</taxon>
        <taxon>Saccharomycotina</taxon>
        <taxon>Dipodascomycetes</taxon>
        <taxon>Dipodascales</taxon>
        <taxon>Trichomonascaceae</taxon>
        <taxon>Trichomonascus</taxon>
        <taxon>Trichomonascus ciferrii complex</taxon>
    </lineage>
</organism>
<proteinExistence type="predicted"/>
<sequence length="345" mass="38282">MTVTETSTATQQPAPPTGKLAVPADLKVSDRDRAILELGDEGFTPFTWADLVDIIGEPSDLLVYLQCKQRYQREYGGVLPFIIQERLKWEADPASGEIVPKNPRYFGDGSDVKILYNDFPYGVEPQIVHVVVWFKAKIPTLPPDGDISPETRQEIEEYVVRTFQNYLQMPRDQILWFKNWTALQSVRALDHFHVLLNNPPKDKLDSLIGTWLASLEALGNVQFLLFVEASQSHGGAVGQPPAKPNPEVIFWGHAPRPPGLASLEALGNVQFPLFVEASQSHGGAGGWPPAKPNPVVFFNDRSLVVDRPPDPNVLAVLNWRNLLFGTSTETYNPLLSLVSQNDGLA</sequence>
<evidence type="ECO:0008006" key="4">
    <source>
        <dbReference type="Google" id="ProtNLM"/>
    </source>
</evidence>
<dbReference type="EMBL" id="SWFS01000582">
    <property type="protein sequence ID" value="KAA8896369.1"/>
    <property type="molecule type" value="Genomic_DNA"/>
</dbReference>
<gene>
    <name evidence="2" type="ORF">TRICI_006903</name>
</gene>
<feature type="region of interest" description="Disordered" evidence="1">
    <location>
        <begin position="1"/>
        <end position="21"/>
    </location>
</feature>
<dbReference type="PANTHER" id="PTHR35020">
    <property type="entry name" value="N-ACETYLGLUCOSAMINE-INDUCED PROTEIN 1"/>
    <property type="match status" value="1"/>
</dbReference>
<name>A0A642UBH7_9ASCO</name>
<evidence type="ECO:0000313" key="2">
    <source>
        <dbReference type="EMBL" id="KAA8896369.1"/>
    </source>
</evidence>
<keyword evidence="3" id="KW-1185">Reference proteome</keyword>
<dbReference type="Pfam" id="PF12239">
    <property type="entry name" value="DUF3605"/>
    <property type="match status" value="1"/>
</dbReference>
<dbReference type="OrthoDB" id="10053431at2759"/>
<dbReference type="AlphaFoldDB" id="A0A642UBH7"/>
<evidence type="ECO:0000313" key="3">
    <source>
        <dbReference type="Proteomes" id="UP000761534"/>
    </source>
</evidence>
<dbReference type="PANTHER" id="PTHR35020:SF2">
    <property type="entry name" value="N-ACETYLGLUCOSAMINE-INDUCED PROTEIN 1"/>
    <property type="match status" value="1"/>
</dbReference>
<comment type="caution">
    <text evidence="2">The sequence shown here is derived from an EMBL/GenBank/DDBJ whole genome shotgun (WGS) entry which is preliminary data.</text>
</comment>